<organism evidence="2 3">
    <name type="scientific">Zymoseptoria tritici (strain ST99CH_3D7)</name>
    <dbReference type="NCBI Taxonomy" id="1276538"/>
    <lineage>
        <taxon>Eukaryota</taxon>
        <taxon>Fungi</taxon>
        <taxon>Dikarya</taxon>
        <taxon>Ascomycota</taxon>
        <taxon>Pezizomycotina</taxon>
        <taxon>Dothideomycetes</taxon>
        <taxon>Dothideomycetidae</taxon>
        <taxon>Mycosphaerellales</taxon>
        <taxon>Mycosphaerellaceae</taxon>
        <taxon>Zymoseptoria</taxon>
    </lineage>
</organism>
<evidence type="ECO:0000313" key="3">
    <source>
        <dbReference type="Proteomes" id="UP000215127"/>
    </source>
</evidence>
<dbReference type="Proteomes" id="UP000215127">
    <property type="component" value="Chromosome 10"/>
</dbReference>
<proteinExistence type="predicted"/>
<name>A0A1X7S5J2_ZYMT9</name>
<dbReference type="AlphaFoldDB" id="A0A1X7S5J2"/>
<feature type="compositionally biased region" description="Basic residues" evidence="1">
    <location>
        <begin position="34"/>
        <end position="51"/>
    </location>
</feature>
<sequence>MGEVSLNKASPLHPPPLLHPLKPNLPPRPPQRLPRSRNLRPSRRAPRVRRRSRYLCCTGSDGRDRVGSRGYRVLYCDERLYAG</sequence>
<gene>
    <name evidence="2" type="ORF">ZT3D7_G10097</name>
</gene>
<reference evidence="2 3" key="1">
    <citation type="submission" date="2016-06" db="EMBL/GenBank/DDBJ databases">
        <authorList>
            <person name="Kjaerup R.B."/>
            <person name="Dalgaard T.S."/>
            <person name="Juul-Madsen H.R."/>
        </authorList>
    </citation>
    <scope>NUCLEOTIDE SEQUENCE [LARGE SCALE GENOMIC DNA]</scope>
</reference>
<protein>
    <submittedName>
        <fullName evidence="2">Uncharacterized protein</fullName>
    </submittedName>
</protein>
<accession>A0A1X7S5J2</accession>
<feature type="region of interest" description="Disordered" evidence="1">
    <location>
        <begin position="1"/>
        <end position="51"/>
    </location>
</feature>
<evidence type="ECO:0000313" key="2">
    <source>
        <dbReference type="EMBL" id="SMQ54942.1"/>
    </source>
</evidence>
<evidence type="ECO:0000256" key="1">
    <source>
        <dbReference type="SAM" id="MobiDB-lite"/>
    </source>
</evidence>
<keyword evidence="3" id="KW-1185">Reference proteome</keyword>
<dbReference type="EMBL" id="LT853701">
    <property type="protein sequence ID" value="SMQ54942.1"/>
    <property type="molecule type" value="Genomic_DNA"/>
</dbReference>
<feature type="compositionally biased region" description="Pro residues" evidence="1">
    <location>
        <begin position="12"/>
        <end position="32"/>
    </location>
</feature>